<dbReference type="InterPro" id="IPR036770">
    <property type="entry name" value="Ankyrin_rpt-contain_sf"/>
</dbReference>
<evidence type="ECO:0000313" key="5">
    <source>
        <dbReference type="EMBL" id="CAF9930458.1"/>
    </source>
</evidence>
<evidence type="ECO:0000313" key="6">
    <source>
        <dbReference type="Proteomes" id="UP000664169"/>
    </source>
</evidence>
<dbReference type="Pfam" id="PF13606">
    <property type="entry name" value="Ank_3"/>
    <property type="match status" value="1"/>
</dbReference>
<dbReference type="InterPro" id="IPR056884">
    <property type="entry name" value="NPHP3-like_N"/>
</dbReference>
<evidence type="ECO:0000256" key="1">
    <source>
        <dbReference type="ARBA" id="ARBA00022737"/>
    </source>
</evidence>
<reference evidence="5" key="1">
    <citation type="submission" date="2021-03" db="EMBL/GenBank/DDBJ databases">
        <authorList>
            <person name="Tagirdzhanova G."/>
        </authorList>
    </citation>
    <scope>NUCLEOTIDE SEQUENCE</scope>
</reference>
<gene>
    <name evidence="5" type="ORF">GOMPHAMPRED_005659</name>
</gene>
<dbReference type="PANTHER" id="PTHR10039">
    <property type="entry name" value="AMELOGENIN"/>
    <property type="match status" value="1"/>
</dbReference>
<dbReference type="AlphaFoldDB" id="A0A8H3IST9"/>
<keyword evidence="6" id="KW-1185">Reference proteome</keyword>
<dbReference type="Proteomes" id="UP000664169">
    <property type="component" value="Unassembled WGS sequence"/>
</dbReference>
<keyword evidence="2" id="KW-0040">ANK repeat</keyword>
<accession>A0A8H3IST9</accession>
<dbReference type="SUPFAM" id="SSF52540">
    <property type="entry name" value="P-loop containing nucleoside triphosphate hydrolases"/>
    <property type="match status" value="1"/>
</dbReference>
<dbReference type="Gene3D" id="3.40.50.300">
    <property type="entry name" value="P-loop containing nucleotide triphosphate hydrolases"/>
    <property type="match status" value="1"/>
</dbReference>
<dbReference type="Gene3D" id="1.25.40.20">
    <property type="entry name" value="Ankyrin repeat-containing domain"/>
    <property type="match status" value="3"/>
</dbReference>
<evidence type="ECO:0000259" key="4">
    <source>
        <dbReference type="Pfam" id="PF24883"/>
    </source>
</evidence>
<dbReference type="SMART" id="SM00248">
    <property type="entry name" value="ANK"/>
    <property type="match status" value="7"/>
</dbReference>
<dbReference type="Pfam" id="PF22939">
    <property type="entry name" value="WHD_GPIID"/>
    <property type="match status" value="1"/>
</dbReference>
<dbReference type="InterPro" id="IPR027417">
    <property type="entry name" value="P-loop_NTPase"/>
</dbReference>
<dbReference type="PROSITE" id="PS50297">
    <property type="entry name" value="ANK_REP_REGION"/>
    <property type="match status" value="2"/>
</dbReference>
<evidence type="ECO:0000256" key="2">
    <source>
        <dbReference type="PROSITE-ProRule" id="PRU00023"/>
    </source>
</evidence>
<proteinExistence type="predicted"/>
<sequence length="1238" mass="140362">MSFGFGFGDIATAIKLANDLWKNIPQAPKRYRDIAAEVKNVKNVLEDVHRDFQGHEIPDAQRQKLSEIVGSITQVLKDVGNILDKYPKLKAEQSSFKGRMGRIRDRVLFDDEEIQKLRLRLVSTLGVLGSFVDGLDRKAVSKLATDHTKASLRQDQRRNREILDWLAPTDYADQHSSIRDRCFAGCGTWILESTEYQRWLQGKGEVLFLQGTPGTGKTFLSAVIIESIQKPAGTGLCYYYCDYNRVAGEQLCDILARFLRQLACDNIPLPIESMFEKHYKNGTRPNLQTIREALYLVVKEFKAVWVVVDALDEYLDALQRHRFIQELLDLNRAAKVNVLVTSRPLPEISKNFAHNATLEVRARDDDMSSYITANIGALPNFVNRDPDLQTRITNTIIEVADGIFLLVTLNLQSLQNKRSKGDLEKTLHSLEKGDSGYQYAYGKTMERISSQDRDGLAIDALTWIIYAARPLKILELRHALGTKANTSEFDESFLPDSDDILDACCGLIRIENESEIVRLIHRTAVEYLKGDGVKWLKDGHAKLSDVCNTYLTFKNVKQGPEDLLERYPLYDYANLFWHYHIGCREQPPILQQVVMLQERIGKSSRNVSQQAFAEYLHHSQEWPGITGLHLAALCGLTELIPHFLEFFDVNDKNGFYRTPVSYATEYGRHDTLCVLIERNAHLDFIYESGETLLTHVVRAGFDDILSTLIKSKSPQLNTPNKDGCTPLHLATLQRNVSAVYTLLEAGADPNVVDGLGCTPLLYAVKLEYSEYKTDKWGRAKLQHELTAKGGLSAKGIEDCVSRMERQNNLCAKDYENIIGKLIARNADLTVADCLGRTPIWYAHRQCTVALLAHLHDSFRFKHDVSPMEVTADIFDTREGKATSFLHGNSDLNIVTARIPLDIGVYTDSYKEKTVLHTAAMTDNKMMLEWLIDNHAASNEVRQDTRNFSHQVVLHYHLGTVQYLPRVYWSDQIEVPERIKKETWFNANIHGSLQVLKMLLYHQVSRNLTIEIDTGASQAKSNVDVEIGYTDANSQKHRNIYPMYKEAANQQDWLHAVDGRGQNVLHMSVKKSRIQTVRYLLDNGLDRHVKDKYGRTVLEYACLDFPGTTLVKAILDAKFLQATVAQGNTWSPLHWACRFGDIELLCFLAEAGFKTSVVSTDEPNADWSPLDIAMFCGNTCLVDDLNGCLRADLPWESLIECGLVNRDELNGEIVPVRKNNLIWIDRREEDFSCAICSEV</sequence>
<feature type="repeat" description="ANK" evidence="2">
    <location>
        <begin position="1059"/>
        <end position="1091"/>
    </location>
</feature>
<name>A0A8H3IST9_9LECA</name>
<dbReference type="InterPro" id="IPR002110">
    <property type="entry name" value="Ankyrin_rpt"/>
</dbReference>
<dbReference type="Pfam" id="PF12796">
    <property type="entry name" value="Ank_2"/>
    <property type="match status" value="1"/>
</dbReference>
<comment type="caution">
    <text evidence="5">The sequence shown here is derived from an EMBL/GenBank/DDBJ whole genome shotgun (WGS) entry which is preliminary data.</text>
</comment>
<feature type="repeat" description="ANK" evidence="2">
    <location>
        <begin position="1127"/>
        <end position="1159"/>
    </location>
</feature>
<dbReference type="InterPro" id="IPR054471">
    <property type="entry name" value="GPIID_WHD"/>
</dbReference>
<dbReference type="PANTHER" id="PTHR10039:SF15">
    <property type="entry name" value="NACHT DOMAIN-CONTAINING PROTEIN"/>
    <property type="match status" value="1"/>
</dbReference>
<evidence type="ECO:0000259" key="3">
    <source>
        <dbReference type="Pfam" id="PF22939"/>
    </source>
</evidence>
<organism evidence="5 6">
    <name type="scientific">Gomphillus americanus</name>
    <dbReference type="NCBI Taxonomy" id="1940652"/>
    <lineage>
        <taxon>Eukaryota</taxon>
        <taxon>Fungi</taxon>
        <taxon>Dikarya</taxon>
        <taxon>Ascomycota</taxon>
        <taxon>Pezizomycotina</taxon>
        <taxon>Lecanoromycetes</taxon>
        <taxon>OSLEUM clade</taxon>
        <taxon>Ostropomycetidae</taxon>
        <taxon>Ostropales</taxon>
        <taxon>Graphidaceae</taxon>
        <taxon>Gomphilloideae</taxon>
        <taxon>Gomphillus</taxon>
    </lineage>
</organism>
<dbReference type="Pfam" id="PF24883">
    <property type="entry name" value="NPHP3_N"/>
    <property type="match status" value="1"/>
</dbReference>
<feature type="repeat" description="ANK" evidence="2">
    <location>
        <begin position="722"/>
        <end position="754"/>
    </location>
</feature>
<dbReference type="SUPFAM" id="SSF48403">
    <property type="entry name" value="Ankyrin repeat"/>
    <property type="match status" value="2"/>
</dbReference>
<feature type="domain" description="Nephrocystin 3-like N-terminal" evidence="4">
    <location>
        <begin position="185"/>
        <end position="343"/>
    </location>
</feature>
<dbReference type="PROSITE" id="PS50088">
    <property type="entry name" value="ANK_REPEAT"/>
    <property type="match status" value="3"/>
</dbReference>
<feature type="domain" description="GPI inositol-deacylase winged helix" evidence="3">
    <location>
        <begin position="456"/>
        <end position="533"/>
    </location>
</feature>
<protein>
    <submittedName>
        <fullName evidence="5">Uncharacterized protein</fullName>
    </submittedName>
</protein>
<dbReference type="Pfam" id="PF13857">
    <property type="entry name" value="Ank_5"/>
    <property type="match status" value="1"/>
</dbReference>
<dbReference type="OrthoDB" id="195446at2759"/>
<keyword evidence="1" id="KW-0677">Repeat</keyword>
<dbReference type="EMBL" id="CAJPDQ010000035">
    <property type="protein sequence ID" value="CAF9930458.1"/>
    <property type="molecule type" value="Genomic_DNA"/>
</dbReference>